<proteinExistence type="predicted"/>
<comment type="caution">
    <text evidence="1">The sequence shown here is derived from an EMBL/GenBank/DDBJ whole genome shotgun (WGS) entry which is preliminary data.</text>
</comment>
<sequence length="150" mass="17288">MQVLKFSIFFVLFHLLLTSLDSKDITSFHKEIVGKVEYNKYGIAIILREEGWFAIDKKKKILYQVYTFDNGPDYISDGLYRIVDGSKFGFANEKGKVIVPPKYDFVWPFEDKRAQVCIGCRFRKVGEHTEIITEGATVFSINQSGKEISK</sequence>
<dbReference type="AlphaFoldDB" id="A0A2P2DZC4"/>
<reference evidence="1 2" key="1">
    <citation type="submission" date="2018-02" db="EMBL/GenBank/DDBJ databases">
        <title>Novel Leptospira species isolated from soil and water in Japan.</title>
        <authorList>
            <person name="Nakao R."/>
            <person name="Masuzawa T."/>
        </authorList>
    </citation>
    <scope>NUCLEOTIDE SEQUENCE [LARGE SCALE GENOMIC DNA]</scope>
    <source>
        <strain evidence="1 2">YH101</strain>
    </source>
</reference>
<name>A0A2P2DZC4_9LEPT</name>
<dbReference type="RefSeq" id="WP_108975342.1">
    <property type="nucleotide sequence ID" value="NZ_BFBB01000003.1"/>
</dbReference>
<accession>A0A2P2DZC4</accession>
<organism evidence="1 2">
    <name type="scientific">Leptospira ryugenii</name>
    <dbReference type="NCBI Taxonomy" id="1917863"/>
    <lineage>
        <taxon>Bacteria</taxon>
        <taxon>Pseudomonadati</taxon>
        <taxon>Spirochaetota</taxon>
        <taxon>Spirochaetia</taxon>
        <taxon>Leptospirales</taxon>
        <taxon>Leptospiraceae</taxon>
        <taxon>Leptospira</taxon>
    </lineage>
</organism>
<evidence type="ECO:0000313" key="2">
    <source>
        <dbReference type="Proteomes" id="UP000245133"/>
    </source>
</evidence>
<evidence type="ECO:0000313" key="1">
    <source>
        <dbReference type="EMBL" id="GBF49984.1"/>
    </source>
</evidence>
<dbReference type="Proteomes" id="UP000245133">
    <property type="component" value="Unassembled WGS sequence"/>
</dbReference>
<keyword evidence="2" id="KW-1185">Reference proteome</keyword>
<dbReference type="EMBL" id="BFBB01000003">
    <property type="protein sequence ID" value="GBF49984.1"/>
    <property type="molecule type" value="Genomic_DNA"/>
</dbReference>
<protein>
    <recommendedName>
        <fullName evidence="3">WG repeat-containing protein</fullName>
    </recommendedName>
</protein>
<dbReference type="OrthoDB" id="343240at2"/>
<evidence type="ECO:0008006" key="3">
    <source>
        <dbReference type="Google" id="ProtNLM"/>
    </source>
</evidence>
<dbReference type="Pfam" id="PF14903">
    <property type="entry name" value="WG_beta_rep"/>
    <property type="match status" value="1"/>
</dbReference>
<gene>
    <name evidence="1" type="ORF">LPTSP4_15050</name>
</gene>
<dbReference type="InterPro" id="IPR032774">
    <property type="entry name" value="WG_beta_rep"/>
</dbReference>